<evidence type="ECO:0000313" key="3">
    <source>
        <dbReference type="Proteomes" id="UP000298588"/>
    </source>
</evidence>
<dbReference type="Pfam" id="PF13480">
    <property type="entry name" value="Acetyltransf_6"/>
    <property type="match status" value="1"/>
</dbReference>
<dbReference type="EMBL" id="CP039865">
    <property type="protein sequence ID" value="QCK87186.1"/>
    <property type="molecule type" value="Genomic_DNA"/>
</dbReference>
<keyword evidence="3" id="KW-1185">Reference proteome</keyword>
<feature type="domain" description="BioF2-like acetyltransferase" evidence="1">
    <location>
        <begin position="193"/>
        <end position="342"/>
    </location>
</feature>
<sequence>MSLTLDAPAAAHGLPARSIGASGCHVRVATTFGDVEAVWRVLEADAVFSAYQAFDWLQIFHRHLAGDETPCLAVISDDAGRAQALLPLVLSTSRGLTSARFMGGSHANFGLGLWRPAFAEAMTPDRLTMVLRDIAAAAPHPVDLFRLTGQPESWAGLANPFARLPHQPSPSFGYHLALGPDADAVIERVVSKDSRKKLRKKERALAEHGAVSFRLARDVAEVERFTDLFLAWKAARFAELGIANVFAEPGTRAFIIEAATRGLSEGRPVIELSALMVGDEPVALFGGTVAGGRFSGMFNAMTTGPMTRESPGELLLHHLIRHCCARGLSVFDLGAGEAQYKSNLCDGVDPLFDQFIAMSWKGRLAASVEAFAMRAKRAVKQSDWLWPLIVKLRRARGKAAAGR</sequence>
<gene>
    <name evidence="2" type="ORF">E8L99_16185</name>
</gene>
<dbReference type="Proteomes" id="UP000298588">
    <property type="component" value="Chromosome"/>
</dbReference>
<dbReference type="GO" id="GO:0016740">
    <property type="term" value="F:transferase activity"/>
    <property type="evidence" value="ECO:0007669"/>
    <property type="project" value="UniProtKB-KW"/>
</dbReference>
<proteinExistence type="predicted"/>
<evidence type="ECO:0000259" key="1">
    <source>
        <dbReference type="Pfam" id="PF13480"/>
    </source>
</evidence>
<dbReference type="KEGG" id="paqt:E8L99_16185"/>
<dbReference type="Gene3D" id="3.40.630.30">
    <property type="match status" value="1"/>
</dbReference>
<protein>
    <submittedName>
        <fullName evidence="2">GNAT family N-acetyltransferase</fullName>
    </submittedName>
</protein>
<dbReference type="AlphaFoldDB" id="A0A4D7QNR3"/>
<keyword evidence="2" id="KW-0808">Transferase</keyword>
<organism evidence="2 3">
    <name type="scientific">Phreatobacter aquaticus</name>
    <dbReference type="NCBI Taxonomy" id="2570229"/>
    <lineage>
        <taxon>Bacteria</taxon>
        <taxon>Pseudomonadati</taxon>
        <taxon>Pseudomonadota</taxon>
        <taxon>Alphaproteobacteria</taxon>
        <taxon>Hyphomicrobiales</taxon>
        <taxon>Phreatobacteraceae</taxon>
        <taxon>Phreatobacter</taxon>
    </lineage>
</organism>
<dbReference type="InterPro" id="IPR016181">
    <property type="entry name" value="Acyl_CoA_acyltransferase"/>
</dbReference>
<dbReference type="SUPFAM" id="SSF55729">
    <property type="entry name" value="Acyl-CoA N-acyltransferases (Nat)"/>
    <property type="match status" value="1"/>
</dbReference>
<evidence type="ECO:0000313" key="2">
    <source>
        <dbReference type="EMBL" id="QCK87186.1"/>
    </source>
</evidence>
<dbReference type="InterPro" id="IPR038740">
    <property type="entry name" value="BioF2-like_GNAT_dom"/>
</dbReference>
<dbReference type="RefSeq" id="WP_137100515.1">
    <property type="nucleotide sequence ID" value="NZ_CP039865.1"/>
</dbReference>
<name>A0A4D7QNR3_9HYPH</name>
<dbReference type="OrthoDB" id="8193702at2"/>
<accession>A0A4D7QNR3</accession>
<reference evidence="2 3" key="1">
    <citation type="submission" date="2019-04" db="EMBL/GenBank/DDBJ databases">
        <title>Phreatobacter aquaticus sp. nov.</title>
        <authorList>
            <person name="Choi A."/>
            <person name="Baek K."/>
        </authorList>
    </citation>
    <scope>NUCLEOTIDE SEQUENCE [LARGE SCALE GENOMIC DNA]</scope>
    <source>
        <strain evidence="2 3">NMCR1094</strain>
    </source>
</reference>